<name>A2C6V7_PROM3</name>
<dbReference type="HOGENOM" id="CLU_164028_0_0_3"/>
<gene>
    <name evidence="2" type="ordered locus">P9303_04651</name>
</gene>
<dbReference type="STRING" id="59922.P9303_04651"/>
<dbReference type="Proteomes" id="UP000002274">
    <property type="component" value="Chromosome"/>
</dbReference>
<protein>
    <submittedName>
        <fullName evidence="2">Uncharacterized protein</fullName>
    </submittedName>
</protein>
<evidence type="ECO:0000313" key="2">
    <source>
        <dbReference type="EMBL" id="ABM77217.1"/>
    </source>
</evidence>
<feature type="compositionally biased region" description="Basic residues" evidence="1">
    <location>
        <begin position="13"/>
        <end position="27"/>
    </location>
</feature>
<feature type="compositionally biased region" description="Basic and acidic residues" evidence="1">
    <location>
        <begin position="1"/>
        <end position="12"/>
    </location>
</feature>
<proteinExistence type="predicted"/>
<reference evidence="2 3" key="1">
    <citation type="journal article" date="2007" name="PLoS Genet.">
        <title>Patterns and implications of gene gain and loss in the evolution of Prochlorococcus.</title>
        <authorList>
            <person name="Kettler G.C."/>
            <person name="Martiny A.C."/>
            <person name="Huang K."/>
            <person name="Zucker J."/>
            <person name="Coleman M.L."/>
            <person name="Rodrigue S."/>
            <person name="Chen F."/>
            <person name="Lapidus A."/>
            <person name="Ferriera S."/>
            <person name="Johnson J."/>
            <person name="Steglich C."/>
            <person name="Church G.M."/>
            <person name="Richardson P."/>
            <person name="Chisholm S.W."/>
        </authorList>
    </citation>
    <scope>NUCLEOTIDE SEQUENCE [LARGE SCALE GENOMIC DNA]</scope>
    <source>
        <strain evidence="2 3">MIT 9303</strain>
    </source>
</reference>
<dbReference type="AlphaFoldDB" id="A2C6V7"/>
<dbReference type="EMBL" id="CP000554">
    <property type="protein sequence ID" value="ABM77217.1"/>
    <property type="molecule type" value="Genomic_DNA"/>
</dbReference>
<organism evidence="2 3">
    <name type="scientific">Prochlorococcus marinus (strain MIT 9303)</name>
    <dbReference type="NCBI Taxonomy" id="59922"/>
    <lineage>
        <taxon>Bacteria</taxon>
        <taxon>Bacillati</taxon>
        <taxon>Cyanobacteriota</taxon>
        <taxon>Cyanophyceae</taxon>
        <taxon>Synechococcales</taxon>
        <taxon>Prochlorococcaceae</taxon>
        <taxon>Prochlorococcus</taxon>
    </lineage>
</organism>
<sequence>MGHFVIKADLKTKQKPLNHRKKRKLPRRSPQLARQDVSQGQPPQPIAIHRYTSRSNLHVVPQKQLATVLELLPPGSFVTLENQPNDLPPFQLIQCKGGRCWVRQQAWGQHVHWEVEHRRLKSA</sequence>
<evidence type="ECO:0000313" key="3">
    <source>
        <dbReference type="Proteomes" id="UP000002274"/>
    </source>
</evidence>
<evidence type="ECO:0000256" key="1">
    <source>
        <dbReference type="SAM" id="MobiDB-lite"/>
    </source>
</evidence>
<dbReference type="BioCyc" id="PMAR59922:G1G80-429-MONOMER"/>
<feature type="region of interest" description="Disordered" evidence="1">
    <location>
        <begin position="1"/>
        <end position="44"/>
    </location>
</feature>
<accession>A2C6V7</accession>
<dbReference type="KEGG" id="pmf:P9303_04651"/>